<feature type="region of interest" description="Disordered" evidence="1">
    <location>
        <begin position="1"/>
        <end position="20"/>
    </location>
</feature>
<evidence type="ECO:0000256" key="1">
    <source>
        <dbReference type="SAM" id="MobiDB-lite"/>
    </source>
</evidence>
<dbReference type="Proteomes" id="UP000007151">
    <property type="component" value="Unassembled WGS sequence"/>
</dbReference>
<dbReference type="EMBL" id="AGBW02008465">
    <property type="protein sequence ID" value="OWR53315.1"/>
    <property type="molecule type" value="Genomic_DNA"/>
</dbReference>
<evidence type="ECO:0000313" key="3">
    <source>
        <dbReference type="Proteomes" id="UP000007151"/>
    </source>
</evidence>
<keyword evidence="3" id="KW-1185">Reference proteome</keyword>
<dbReference type="KEGG" id="dpl:KGM_209958"/>
<accession>A0A212FHV1</accession>
<dbReference type="AlphaFoldDB" id="A0A212FHV1"/>
<name>A0A212FHV1_DANPL</name>
<reference evidence="2 3" key="1">
    <citation type="journal article" date="2011" name="Cell">
        <title>The monarch butterfly genome yields insights into long-distance migration.</title>
        <authorList>
            <person name="Zhan S."/>
            <person name="Merlin C."/>
            <person name="Boore J.L."/>
            <person name="Reppert S.M."/>
        </authorList>
    </citation>
    <scope>NUCLEOTIDE SEQUENCE [LARGE SCALE GENOMIC DNA]</scope>
    <source>
        <strain evidence="2">F-2</strain>
    </source>
</reference>
<sequence>MSVRRVGTCGVSDVDPEPGAPHRELLLGKGHSALSSSEDTIIRGIVSTKDVEPHASVLVRDLRPSTPAVGGVT</sequence>
<dbReference type="InParanoid" id="A0A212FHV1"/>
<evidence type="ECO:0000313" key="2">
    <source>
        <dbReference type="EMBL" id="OWR53315.1"/>
    </source>
</evidence>
<organism evidence="2 3">
    <name type="scientific">Danaus plexippus plexippus</name>
    <dbReference type="NCBI Taxonomy" id="278856"/>
    <lineage>
        <taxon>Eukaryota</taxon>
        <taxon>Metazoa</taxon>
        <taxon>Ecdysozoa</taxon>
        <taxon>Arthropoda</taxon>
        <taxon>Hexapoda</taxon>
        <taxon>Insecta</taxon>
        <taxon>Pterygota</taxon>
        <taxon>Neoptera</taxon>
        <taxon>Endopterygota</taxon>
        <taxon>Lepidoptera</taxon>
        <taxon>Glossata</taxon>
        <taxon>Ditrysia</taxon>
        <taxon>Papilionoidea</taxon>
        <taxon>Nymphalidae</taxon>
        <taxon>Danainae</taxon>
        <taxon>Danaini</taxon>
        <taxon>Danaina</taxon>
        <taxon>Danaus</taxon>
        <taxon>Danaus</taxon>
    </lineage>
</organism>
<protein>
    <submittedName>
        <fullName evidence="2">Uncharacterized protein</fullName>
    </submittedName>
</protein>
<gene>
    <name evidence="2" type="ORF">KGM_209958</name>
</gene>
<comment type="caution">
    <text evidence="2">The sequence shown here is derived from an EMBL/GenBank/DDBJ whole genome shotgun (WGS) entry which is preliminary data.</text>
</comment>
<proteinExistence type="predicted"/>